<dbReference type="AlphaFoldDB" id="A0A1Y5NGC8"/>
<accession>A0A1Y5NGC8</accession>
<keyword evidence="1" id="KW-1133">Transmembrane helix</keyword>
<comment type="caution">
    <text evidence="2">The sequence shown here is derived from an EMBL/GenBank/DDBJ whole genome shotgun (WGS) entry which is preliminary data.</text>
</comment>
<name>A0A1Y5NGC8_9BACT</name>
<sequence>MLDFLMWGLVLNVYAFIVTFIAARIVIPKSERKRDSKNIVSAAIAVMLVPYMMMAICLYGMIVLALCKFDYEELKKFKERVKGL</sequence>
<reference evidence="2 3" key="1">
    <citation type="submission" date="2017-04" db="EMBL/GenBank/DDBJ databases">
        <title>Complete genome of Campylobacter concisus ATCC 33237T and draft genomes for an additional eight well characterized C. concisus strains.</title>
        <authorList>
            <person name="Cornelius A.J."/>
            <person name="Miller W.G."/>
            <person name="Lastovica A.J."/>
            <person name="On S.L."/>
            <person name="French N.P."/>
            <person name="Vandenberg O."/>
            <person name="Biggs P.J."/>
        </authorList>
    </citation>
    <scope>NUCLEOTIDE SEQUENCE [LARGE SCALE GENOMIC DNA]</scope>
    <source>
        <strain evidence="2 3">Lasto205.94</strain>
    </source>
</reference>
<dbReference type="Proteomes" id="UP000196534">
    <property type="component" value="Unassembled WGS sequence"/>
</dbReference>
<dbReference type="EMBL" id="NDYR01000008">
    <property type="protein sequence ID" value="OUT18463.1"/>
    <property type="molecule type" value="Genomic_DNA"/>
</dbReference>
<proteinExistence type="predicted"/>
<keyword evidence="1" id="KW-0812">Transmembrane</keyword>
<evidence type="ECO:0000313" key="2">
    <source>
        <dbReference type="EMBL" id="OUT18463.1"/>
    </source>
</evidence>
<keyword evidence="1" id="KW-0472">Membrane</keyword>
<feature type="transmembrane region" description="Helical" evidence="1">
    <location>
        <begin position="39"/>
        <end position="66"/>
    </location>
</feature>
<organism evidence="2 3">
    <name type="scientific">Campylobacter concisus</name>
    <dbReference type="NCBI Taxonomy" id="199"/>
    <lineage>
        <taxon>Bacteria</taxon>
        <taxon>Pseudomonadati</taxon>
        <taxon>Campylobacterota</taxon>
        <taxon>Epsilonproteobacteria</taxon>
        <taxon>Campylobacterales</taxon>
        <taxon>Campylobacteraceae</taxon>
        <taxon>Campylobacter</taxon>
    </lineage>
</organism>
<evidence type="ECO:0000256" key="1">
    <source>
        <dbReference type="SAM" id="Phobius"/>
    </source>
</evidence>
<gene>
    <name evidence="2" type="ORF">B9N61_05880</name>
</gene>
<evidence type="ECO:0000313" key="3">
    <source>
        <dbReference type="Proteomes" id="UP000196534"/>
    </source>
</evidence>
<dbReference type="RefSeq" id="WP_087586319.1">
    <property type="nucleotide sequence ID" value="NZ_CABMKP010000008.1"/>
</dbReference>
<feature type="transmembrane region" description="Helical" evidence="1">
    <location>
        <begin position="6"/>
        <end position="27"/>
    </location>
</feature>
<protein>
    <submittedName>
        <fullName evidence="2">Uncharacterized protein</fullName>
    </submittedName>
</protein>